<evidence type="ECO:0000259" key="2">
    <source>
        <dbReference type="SMART" id="SM00329"/>
    </source>
</evidence>
<feature type="chain" id="PRO_5015162462" evidence="1">
    <location>
        <begin position="18"/>
        <end position="406"/>
    </location>
</feature>
<comment type="caution">
    <text evidence="3">The sequence shown here is derived from an EMBL/GenBank/DDBJ whole genome shotgun (WGS) entry which is preliminary data.</text>
</comment>
<dbReference type="Pfam" id="PF02886">
    <property type="entry name" value="LBP_BPI_CETP_C"/>
    <property type="match status" value="1"/>
</dbReference>
<feature type="domain" description="Lipid-binding serum glycoprotein C-terminal" evidence="2">
    <location>
        <begin position="194"/>
        <end position="396"/>
    </location>
</feature>
<organism evidence="3 4">
    <name type="scientific">Planoprotostelium fungivorum</name>
    <dbReference type="NCBI Taxonomy" id="1890364"/>
    <lineage>
        <taxon>Eukaryota</taxon>
        <taxon>Amoebozoa</taxon>
        <taxon>Evosea</taxon>
        <taxon>Variosea</taxon>
        <taxon>Cavosteliida</taxon>
        <taxon>Cavosteliaceae</taxon>
        <taxon>Planoprotostelium</taxon>
    </lineage>
</organism>
<dbReference type="FunCoup" id="A0A2P6N9P7">
    <property type="interactions" value="4"/>
</dbReference>
<keyword evidence="1" id="KW-0732">Signal</keyword>
<dbReference type="InParanoid" id="A0A2P6N9P7"/>
<dbReference type="EMBL" id="MDYQ01000141">
    <property type="protein sequence ID" value="PRP80672.1"/>
    <property type="molecule type" value="Genomic_DNA"/>
</dbReference>
<evidence type="ECO:0000313" key="3">
    <source>
        <dbReference type="EMBL" id="PRP80672.1"/>
    </source>
</evidence>
<dbReference type="InterPro" id="IPR017943">
    <property type="entry name" value="Bactericidal_perm-incr_a/b_dom"/>
</dbReference>
<dbReference type="InterPro" id="IPR032942">
    <property type="entry name" value="BPI/LBP/Plunc"/>
</dbReference>
<name>A0A2P6N9P7_9EUKA</name>
<dbReference type="InterPro" id="IPR001124">
    <property type="entry name" value="Lipid-bd_serum_glycop_C"/>
</dbReference>
<dbReference type="SMART" id="SM00329">
    <property type="entry name" value="BPI2"/>
    <property type="match status" value="1"/>
</dbReference>
<gene>
    <name evidence="3" type="ORF">PROFUN_11631</name>
</gene>
<sequence length="406" mass="44574">MKAGLIILLCIASVVIAREDVKYYSHAPLRSSFDAPSVPGFSTAFSQKGLDYVKTVGLDLLKKRLPTLEVPEVNGTTKVASISVYYEVNNLHFKDIEFGSSKKDSKVDGSLDWHWQQQSSPHLHGKCRLQCLISIIPVLQQIVQPVVFDIGLVRQPLFADSIVRFYEAGDSYDLDNIQPCPKEECPVVELPFELTASRMVQMYMSDFVPSSLARAFLLSGLLQYRVTPDMVPSTFPLQLTIKDLAAICPRLAKFYPDNKAELIVNVTSTPKVRFVEGKGVDVTIDGVLSVLVLNDTQWIEALAIENVIHADATVKLGGWSVYGQISNFTMTAAVIRSTIGHVDIEPVHASIQFILDYLLPAANVVLKTGISLPAVPGFSIAQSDISYGPGYLSFGLDLAYNATAFL</sequence>
<dbReference type="PANTHER" id="PTHR10504">
    <property type="entry name" value="BACTERICIDAL PERMEABILITY-INCREASING BPI PROTEIN-RELATED"/>
    <property type="match status" value="1"/>
</dbReference>
<dbReference type="AlphaFoldDB" id="A0A2P6N9P7"/>
<dbReference type="PANTHER" id="PTHR10504:SF131">
    <property type="entry name" value="BPI2 DOMAIN-CONTAINING PROTEIN"/>
    <property type="match status" value="1"/>
</dbReference>
<dbReference type="OrthoDB" id="10255543at2759"/>
<accession>A0A2P6N9P7</accession>
<dbReference type="SUPFAM" id="SSF55394">
    <property type="entry name" value="Bactericidal permeability-increasing protein, BPI"/>
    <property type="match status" value="2"/>
</dbReference>
<feature type="signal peptide" evidence="1">
    <location>
        <begin position="1"/>
        <end position="17"/>
    </location>
</feature>
<dbReference type="Proteomes" id="UP000241769">
    <property type="component" value="Unassembled WGS sequence"/>
</dbReference>
<evidence type="ECO:0000256" key="1">
    <source>
        <dbReference type="SAM" id="SignalP"/>
    </source>
</evidence>
<keyword evidence="4" id="KW-1185">Reference proteome</keyword>
<dbReference type="Gene3D" id="3.15.20.10">
    <property type="entry name" value="Bactericidal permeability-increasing protein, domain 2"/>
    <property type="match status" value="1"/>
</dbReference>
<protein>
    <submittedName>
        <fullName evidence="3">Lipopolysaccharide-binding protein</fullName>
    </submittedName>
</protein>
<dbReference type="GO" id="GO:0008289">
    <property type="term" value="F:lipid binding"/>
    <property type="evidence" value="ECO:0007669"/>
    <property type="project" value="InterPro"/>
</dbReference>
<reference evidence="3 4" key="1">
    <citation type="journal article" date="2018" name="Genome Biol. Evol.">
        <title>Multiple Roots of Fruiting Body Formation in Amoebozoa.</title>
        <authorList>
            <person name="Hillmann F."/>
            <person name="Forbes G."/>
            <person name="Novohradska S."/>
            <person name="Ferling I."/>
            <person name="Riege K."/>
            <person name="Groth M."/>
            <person name="Westermann M."/>
            <person name="Marz M."/>
            <person name="Spaller T."/>
            <person name="Winckler T."/>
            <person name="Schaap P."/>
            <person name="Glockner G."/>
        </authorList>
    </citation>
    <scope>NUCLEOTIDE SEQUENCE [LARGE SCALE GENOMIC DNA]</scope>
    <source>
        <strain evidence="3 4">Jena</strain>
    </source>
</reference>
<proteinExistence type="predicted"/>
<evidence type="ECO:0000313" key="4">
    <source>
        <dbReference type="Proteomes" id="UP000241769"/>
    </source>
</evidence>